<keyword evidence="1" id="KW-1133">Transmembrane helix</keyword>
<evidence type="ECO:0000313" key="2">
    <source>
        <dbReference type="EMBL" id="WHI61538.1"/>
    </source>
</evidence>
<protein>
    <submittedName>
        <fullName evidence="2">DUF2621 domain-containing protein</fullName>
    </submittedName>
</protein>
<dbReference type="Pfam" id="PF11084">
    <property type="entry name" value="DUF2621"/>
    <property type="match status" value="1"/>
</dbReference>
<evidence type="ECO:0000256" key="1">
    <source>
        <dbReference type="SAM" id="Phobius"/>
    </source>
</evidence>
<dbReference type="EMBL" id="CP118848">
    <property type="protein sequence ID" value="WHI61538.1"/>
    <property type="molecule type" value="Genomic_DNA"/>
</dbReference>
<keyword evidence="1" id="KW-0472">Membrane</keyword>
<name>A0AAX3W8E3_MAMLE</name>
<dbReference type="InterPro" id="IPR020203">
    <property type="entry name" value="YneK"/>
</dbReference>
<dbReference type="AlphaFoldDB" id="A0AAX3W8E3"/>
<organism evidence="2 3">
    <name type="scientific">Mammaliicoccus lentus</name>
    <name type="common">Staphylococcus lentus</name>
    <dbReference type="NCBI Taxonomy" id="42858"/>
    <lineage>
        <taxon>Bacteria</taxon>
        <taxon>Bacillati</taxon>
        <taxon>Bacillota</taxon>
        <taxon>Bacilli</taxon>
        <taxon>Bacillales</taxon>
        <taxon>Staphylococcaceae</taxon>
        <taxon>Mammaliicoccus</taxon>
    </lineage>
</organism>
<evidence type="ECO:0000313" key="3">
    <source>
        <dbReference type="Proteomes" id="UP001223261"/>
    </source>
</evidence>
<dbReference type="Proteomes" id="UP001223261">
    <property type="component" value="Chromosome"/>
</dbReference>
<reference evidence="2" key="1">
    <citation type="journal article" date="2023" name="Antibiotics">
        <title>Prevalence and Molecular Characterization of Methicillin-Resistant Staphylococci (MRS) and Mammaliicocci (MRM) in Dromedary Camels from Algeria: First Detection of SCCmec-mecC Hybrid in Methicillin-Resistant Mammaliicoccus lentus.</title>
        <authorList>
            <person name="Belhout C."/>
            <person name="Boyen F."/>
            <person name="Vereecke N."/>
            <person name="Theuns S."/>
            <person name="Taibi N."/>
            <person name="Stegger M."/>
            <person name="de la Fe-Rodriguez P.Y."/>
            <person name="Bouayad L."/>
            <person name="Elgroud R."/>
            <person name="Butaye P."/>
        </authorList>
    </citation>
    <scope>NUCLEOTIDE SEQUENCE</scope>
    <source>
        <strain evidence="2">7048</strain>
    </source>
</reference>
<proteinExistence type="predicted"/>
<gene>
    <name evidence="2" type="ORF">PYH69_06785</name>
</gene>
<dbReference type="GeneID" id="99676775"/>
<keyword evidence="1" id="KW-0812">Transmembrane</keyword>
<dbReference type="RefSeq" id="WP_276325830.1">
    <property type="nucleotide sequence ID" value="NZ_CABIVY010000014.1"/>
</dbReference>
<feature type="transmembrane region" description="Helical" evidence="1">
    <location>
        <begin position="6"/>
        <end position="30"/>
    </location>
</feature>
<sequence length="170" mass="19860">MSLSNVFIFFIVLWCIVFISLLAIGGFFMFRKFLKRMPKDDGMSELDWQDYYIHKALPLWNDEARSLLNELVSPVPDLFRDVAKEKIGGRVSKIALEEHATSIELDHIMRGYIVATPKRDHKFMKKKLTELNIDYTPYLPLFELADDEKNKFSIFDHAEEISNAKTTHTQ</sequence>
<accession>A0AAX3W8E3</accession>